<name>A0A645GPK9_9ZZZZ</name>
<reference evidence="1" key="1">
    <citation type="submission" date="2019-08" db="EMBL/GenBank/DDBJ databases">
        <authorList>
            <person name="Kucharzyk K."/>
            <person name="Murdoch R.W."/>
            <person name="Higgins S."/>
            <person name="Loffler F."/>
        </authorList>
    </citation>
    <scope>NUCLEOTIDE SEQUENCE</scope>
</reference>
<protein>
    <submittedName>
        <fullName evidence="1">Uncharacterized protein</fullName>
    </submittedName>
</protein>
<accession>A0A645GPK9</accession>
<dbReference type="AlphaFoldDB" id="A0A645GPK9"/>
<sequence>MVVVLHAVGIAVVRTGHADLLRFLIHQRNKCIDRTRNMLCNRLARVVAGDKHEPVDQIPQRQRFAWLNAHQRRILGKLGRGAEHFLPDGKRIVEVAVFEGHQRGHNLGRTRGKHFLIRIALKKHHTRVVTIHNNHVRRWNRVVVIVRKRYRGDGKNCQNQQNAEKSFHSSLPIYRVHRLAV</sequence>
<organism evidence="1">
    <name type="scientific">bioreactor metagenome</name>
    <dbReference type="NCBI Taxonomy" id="1076179"/>
    <lineage>
        <taxon>unclassified sequences</taxon>
        <taxon>metagenomes</taxon>
        <taxon>ecological metagenomes</taxon>
    </lineage>
</organism>
<comment type="caution">
    <text evidence="1">The sequence shown here is derived from an EMBL/GenBank/DDBJ whole genome shotgun (WGS) entry which is preliminary data.</text>
</comment>
<evidence type="ECO:0000313" key="1">
    <source>
        <dbReference type="EMBL" id="MPN27852.1"/>
    </source>
</evidence>
<proteinExistence type="predicted"/>
<dbReference type="EMBL" id="VSSQ01077882">
    <property type="protein sequence ID" value="MPN27852.1"/>
    <property type="molecule type" value="Genomic_DNA"/>
</dbReference>
<gene>
    <name evidence="1" type="ORF">SDC9_175286</name>
</gene>